<name>A0ABY1WVV5_9GAMM</name>
<dbReference type="RefSeq" id="WP_130565957.1">
    <property type="nucleotide sequence ID" value="NZ_SHLY01000001.1"/>
</dbReference>
<feature type="domain" description="CusB-like beta-barrel" evidence="3">
    <location>
        <begin position="194"/>
        <end position="266"/>
    </location>
</feature>
<dbReference type="Gene3D" id="2.40.420.20">
    <property type="match status" value="1"/>
</dbReference>
<dbReference type="InterPro" id="IPR006143">
    <property type="entry name" value="RND_pump_MFP"/>
</dbReference>
<proteinExistence type="inferred from homology"/>
<dbReference type="EMBL" id="SHLY01000001">
    <property type="protein sequence ID" value="TAA48637.1"/>
    <property type="molecule type" value="Genomic_DNA"/>
</dbReference>
<evidence type="ECO:0000313" key="5">
    <source>
        <dbReference type="EMBL" id="TAA48637.1"/>
    </source>
</evidence>
<evidence type="ECO:0000313" key="6">
    <source>
        <dbReference type="Proteomes" id="UP000292544"/>
    </source>
</evidence>
<feature type="domain" description="YknX-like C-terminal permuted SH3-like" evidence="4">
    <location>
        <begin position="273"/>
        <end position="340"/>
    </location>
</feature>
<comment type="similarity">
    <text evidence="1">Belongs to the membrane fusion protein (MFP) (TC 8.A.1) family.</text>
</comment>
<organism evidence="5 6">
    <name type="scientific">Corallincola spongiicola</name>
    <dbReference type="NCBI Taxonomy" id="2520508"/>
    <lineage>
        <taxon>Bacteria</taxon>
        <taxon>Pseudomonadati</taxon>
        <taxon>Pseudomonadota</taxon>
        <taxon>Gammaproteobacteria</taxon>
        <taxon>Alteromonadales</taxon>
        <taxon>Psychromonadaceae</taxon>
        <taxon>Corallincola</taxon>
    </lineage>
</organism>
<evidence type="ECO:0000259" key="4">
    <source>
        <dbReference type="Pfam" id="PF25989"/>
    </source>
</evidence>
<dbReference type="PANTHER" id="PTHR30469:SF13">
    <property type="entry name" value="HAE1 FAMILY EFFLUX PUMP MFP COMPONENT"/>
    <property type="match status" value="1"/>
</dbReference>
<dbReference type="InterPro" id="IPR058637">
    <property type="entry name" value="YknX-like_C"/>
</dbReference>
<dbReference type="SUPFAM" id="SSF111369">
    <property type="entry name" value="HlyD-like secretion proteins"/>
    <property type="match status" value="1"/>
</dbReference>
<evidence type="ECO:0000259" key="3">
    <source>
        <dbReference type="Pfam" id="PF25954"/>
    </source>
</evidence>
<evidence type="ECO:0000256" key="1">
    <source>
        <dbReference type="ARBA" id="ARBA00009477"/>
    </source>
</evidence>
<reference evidence="6" key="1">
    <citation type="submission" date="2019-02" db="EMBL/GenBank/DDBJ databases">
        <title>Draft genome sequence of Muricauda sp. 176CP4-71.</title>
        <authorList>
            <person name="Park J.-S."/>
        </authorList>
    </citation>
    <scope>NUCLEOTIDE SEQUENCE [LARGE SCALE GENOMIC DNA]</scope>
    <source>
        <strain evidence="6">176GS2-150</strain>
    </source>
</reference>
<sequence>MKMLSLLAVVIVLIIGWSWRTSSAHPPVAETKPVAITVVTLSEQALAETVPLQGTVFSRQAVEITPEVDGRISDIKIRSGQQVEQGDLLVQLDDRHQQAVLKREQAKLQDTIRHQGNIHRLLPKGAVTQSDVDKTDADVQIQQAEVELALAALEDRAIRAPFNGKVGLVDLSPGQLVSRETRLTTLDDATVLRLNVPVASKYLGRLSTAQTVTLQQTHLNSDLVEAEITSIDSRVRGESLNVYLQLSIDNRDSKLTPGSLVTGRLKLTEQVNVVLPVQSIAYEGHKRYAYRLIDDHVEKVEITLGIRDGDLAEVTSGLSAGEQVVHQGLVKVRDGMEVTVIARAGV</sequence>
<dbReference type="Gene3D" id="2.40.50.100">
    <property type="match status" value="1"/>
</dbReference>
<dbReference type="Proteomes" id="UP000292544">
    <property type="component" value="Unassembled WGS sequence"/>
</dbReference>
<dbReference type="InterPro" id="IPR058625">
    <property type="entry name" value="MdtA-like_BSH"/>
</dbReference>
<accession>A0ABY1WVV5</accession>
<evidence type="ECO:0000259" key="2">
    <source>
        <dbReference type="Pfam" id="PF25917"/>
    </source>
</evidence>
<dbReference type="Pfam" id="PF25917">
    <property type="entry name" value="BSH_RND"/>
    <property type="match status" value="1"/>
</dbReference>
<dbReference type="InterPro" id="IPR058792">
    <property type="entry name" value="Beta-barrel_RND_2"/>
</dbReference>
<feature type="domain" description="Multidrug resistance protein MdtA-like barrel-sandwich hybrid" evidence="2">
    <location>
        <begin position="61"/>
        <end position="180"/>
    </location>
</feature>
<dbReference type="NCBIfam" id="TIGR01730">
    <property type="entry name" value="RND_mfp"/>
    <property type="match status" value="1"/>
</dbReference>
<comment type="caution">
    <text evidence="5">The sequence shown here is derived from an EMBL/GenBank/DDBJ whole genome shotgun (WGS) entry which is preliminary data.</text>
</comment>
<dbReference type="Gene3D" id="2.40.30.170">
    <property type="match status" value="1"/>
</dbReference>
<dbReference type="PANTHER" id="PTHR30469">
    <property type="entry name" value="MULTIDRUG RESISTANCE PROTEIN MDTA"/>
    <property type="match status" value="1"/>
</dbReference>
<gene>
    <name evidence="5" type="ORF">EXY25_05310</name>
</gene>
<protein>
    <submittedName>
        <fullName evidence="5">Efflux RND transporter periplasmic adaptor subunit</fullName>
    </submittedName>
</protein>
<dbReference type="Gene3D" id="1.10.287.470">
    <property type="entry name" value="Helix hairpin bin"/>
    <property type="match status" value="1"/>
</dbReference>
<keyword evidence="6" id="KW-1185">Reference proteome</keyword>
<dbReference type="Pfam" id="PF25954">
    <property type="entry name" value="Beta-barrel_RND_2"/>
    <property type="match status" value="1"/>
</dbReference>
<dbReference type="Pfam" id="PF25989">
    <property type="entry name" value="YknX_C"/>
    <property type="match status" value="1"/>
</dbReference>